<reference evidence="1 2" key="1">
    <citation type="submission" date="2019-07" db="EMBL/GenBank/DDBJ databases">
        <title>De Novo Assembly of kiwifruit Actinidia rufa.</title>
        <authorList>
            <person name="Sugita-Konishi S."/>
            <person name="Sato K."/>
            <person name="Mori E."/>
            <person name="Abe Y."/>
            <person name="Kisaki G."/>
            <person name="Hamano K."/>
            <person name="Suezawa K."/>
            <person name="Otani M."/>
            <person name="Fukuda T."/>
            <person name="Manabe T."/>
            <person name="Gomi K."/>
            <person name="Tabuchi M."/>
            <person name="Akimitsu K."/>
            <person name="Kataoka I."/>
        </authorList>
    </citation>
    <scope>NUCLEOTIDE SEQUENCE [LARGE SCALE GENOMIC DNA]</scope>
    <source>
        <strain evidence="2">cv. Fuchu</strain>
    </source>
</reference>
<keyword evidence="2" id="KW-1185">Reference proteome</keyword>
<name>A0A7J0H952_9ERIC</name>
<comment type="caution">
    <text evidence="1">The sequence shown here is derived from an EMBL/GenBank/DDBJ whole genome shotgun (WGS) entry which is preliminary data.</text>
</comment>
<evidence type="ECO:0000313" key="2">
    <source>
        <dbReference type="Proteomes" id="UP000585474"/>
    </source>
</evidence>
<gene>
    <name evidence="1" type="ORF">Acr_28g0002430</name>
</gene>
<proteinExistence type="predicted"/>
<organism evidence="1 2">
    <name type="scientific">Actinidia rufa</name>
    <dbReference type="NCBI Taxonomy" id="165716"/>
    <lineage>
        <taxon>Eukaryota</taxon>
        <taxon>Viridiplantae</taxon>
        <taxon>Streptophyta</taxon>
        <taxon>Embryophyta</taxon>
        <taxon>Tracheophyta</taxon>
        <taxon>Spermatophyta</taxon>
        <taxon>Magnoliopsida</taxon>
        <taxon>eudicotyledons</taxon>
        <taxon>Gunneridae</taxon>
        <taxon>Pentapetalae</taxon>
        <taxon>asterids</taxon>
        <taxon>Ericales</taxon>
        <taxon>Actinidiaceae</taxon>
        <taxon>Actinidia</taxon>
    </lineage>
</organism>
<dbReference type="EMBL" id="BJWL01000028">
    <property type="protein sequence ID" value="GFZ19538.1"/>
    <property type="molecule type" value="Genomic_DNA"/>
</dbReference>
<protein>
    <submittedName>
        <fullName evidence="1">Uncharacterized protein</fullName>
    </submittedName>
</protein>
<dbReference type="AlphaFoldDB" id="A0A7J0H952"/>
<sequence length="208" mass="22776">MKLHLATDVTPLPRVEQCHSRINRWCLRGDYGLRGKVTYSLPSLLVEPPWLTNLAVPSVHVPSKLKFCCPSADCAKHTSPLSYFHGNLDWERDLEHSLRMLEKVLIAEEVENARELRGVSYLPIAPKLQPSRSDMCTIGSSELSNLGGGPPCVHKDSILSTAISLSPKGLPLLSLAPLPVIANRLGTYPFGPFSKASIATLSSPNYPQ</sequence>
<evidence type="ECO:0000313" key="1">
    <source>
        <dbReference type="EMBL" id="GFZ19538.1"/>
    </source>
</evidence>
<dbReference type="Proteomes" id="UP000585474">
    <property type="component" value="Unassembled WGS sequence"/>
</dbReference>
<accession>A0A7J0H952</accession>